<accession>A0A317Y0N9</accession>
<feature type="compositionally biased region" description="Basic and acidic residues" evidence="1">
    <location>
        <begin position="37"/>
        <end position="48"/>
    </location>
</feature>
<evidence type="ECO:0000256" key="1">
    <source>
        <dbReference type="SAM" id="MobiDB-lite"/>
    </source>
</evidence>
<dbReference type="AlphaFoldDB" id="A0A317Y0N9"/>
<dbReference type="InParanoid" id="A0A317Y0N9"/>
<sequence length="113" mass="12453">MFFYFQQSKVSNVAKHSEFQRQKDLKAAGHGSTARVRSIEPHHGKAAVEEDASATGSVLGGPGSMLYPRQSQREKAEMSNAHAFPDHGVLGRTMKQSAFADMQTKERKFGDTL</sequence>
<organism evidence="2 3">
    <name type="scientific">Testicularia cyperi</name>
    <dbReference type="NCBI Taxonomy" id="1882483"/>
    <lineage>
        <taxon>Eukaryota</taxon>
        <taxon>Fungi</taxon>
        <taxon>Dikarya</taxon>
        <taxon>Basidiomycota</taxon>
        <taxon>Ustilaginomycotina</taxon>
        <taxon>Ustilaginomycetes</taxon>
        <taxon>Ustilaginales</taxon>
        <taxon>Anthracoideaceae</taxon>
        <taxon>Testicularia</taxon>
    </lineage>
</organism>
<keyword evidence="3" id="KW-1185">Reference proteome</keyword>
<reference evidence="2 3" key="1">
    <citation type="journal article" date="2018" name="Mol. Biol. Evol.">
        <title>Broad Genomic Sampling Reveals a Smut Pathogenic Ancestry of the Fungal Clade Ustilaginomycotina.</title>
        <authorList>
            <person name="Kijpornyongpan T."/>
            <person name="Mondo S.J."/>
            <person name="Barry K."/>
            <person name="Sandor L."/>
            <person name="Lee J."/>
            <person name="Lipzen A."/>
            <person name="Pangilinan J."/>
            <person name="LaButti K."/>
            <person name="Hainaut M."/>
            <person name="Henrissat B."/>
            <person name="Grigoriev I.V."/>
            <person name="Spatafora J.W."/>
            <person name="Aime M.C."/>
        </authorList>
    </citation>
    <scope>NUCLEOTIDE SEQUENCE [LARGE SCALE GENOMIC DNA]</scope>
    <source>
        <strain evidence="2 3">MCA 3645</strain>
    </source>
</reference>
<protein>
    <submittedName>
        <fullName evidence="2">Uncharacterized protein</fullName>
    </submittedName>
</protein>
<gene>
    <name evidence="2" type="ORF">BCV70DRAFT_197957</name>
</gene>
<dbReference type="EMBL" id="KZ819188">
    <property type="protein sequence ID" value="PWZ03760.1"/>
    <property type="molecule type" value="Genomic_DNA"/>
</dbReference>
<feature type="compositionally biased region" description="Basic and acidic residues" evidence="1">
    <location>
        <begin position="15"/>
        <end position="27"/>
    </location>
</feature>
<proteinExistence type="predicted"/>
<dbReference type="Proteomes" id="UP000246740">
    <property type="component" value="Unassembled WGS sequence"/>
</dbReference>
<feature type="region of interest" description="Disordered" evidence="1">
    <location>
        <begin position="15"/>
        <end position="89"/>
    </location>
</feature>
<name>A0A317Y0N9_9BASI</name>
<evidence type="ECO:0000313" key="3">
    <source>
        <dbReference type="Proteomes" id="UP000246740"/>
    </source>
</evidence>
<evidence type="ECO:0000313" key="2">
    <source>
        <dbReference type="EMBL" id="PWZ03760.1"/>
    </source>
</evidence>